<reference evidence="1 2" key="1">
    <citation type="submission" date="2020-06" db="EMBL/GenBank/DDBJ databases">
        <title>REHAB project genomes.</title>
        <authorList>
            <person name="Shaw L.P."/>
        </authorList>
    </citation>
    <scope>NUCLEOTIDE SEQUENCE [LARGE SCALE GENOMIC DNA]</scope>
    <source>
        <strain evidence="1 2">RHB42-C09</strain>
    </source>
</reference>
<protein>
    <submittedName>
        <fullName evidence="1">Uncharacterized protein</fullName>
    </submittedName>
</protein>
<organism evidence="1 2">
    <name type="scientific">Escherichia marmotae</name>
    <dbReference type="NCBI Taxonomy" id="1499973"/>
    <lineage>
        <taxon>Bacteria</taxon>
        <taxon>Pseudomonadati</taxon>
        <taxon>Pseudomonadota</taxon>
        <taxon>Gammaproteobacteria</taxon>
        <taxon>Enterobacterales</taxon>
        <taxon>Enterobacteriaceae</taxon>
        <taxon>Escherichia</taxon>
    </lineage>
</organism>
<dbReference type="AlphaFoldDB" id="A0A7L5X504"/>
<dbReference type="Proteomes" id="UP000510862">
    <property type="component" value="Chromosome"/>
</dbReference>
<evidence type="ECO:0000313" key="2">
    <source>
        <dbReference type="Proteomes" id="UP000510862"/>
    </source>
</evidence>
<dbReference type="RefSeq" id="WP_181237416.1">
    <property type="nucleotide sequence ID" value="NZ_CP058207.1"/>
</dbReference>
<evidence type="ECO:0000313" key="1">
    <source>
        <dbReference type="EMBL" id="QLP26998.1"/>
    </source>
</evidence>
<proteinExistence type="predicted"/>
<name>A0A7L5X504_9ESCH</name>
<accession>A0A7L5X504</accession>
<gene>
    <name evidence="1" type="ORF">HV018_10115</name>
</gene>
<sequence length="124" mass="14180">MSKQFGVFFWRKGDAITDIPSDKNVANRGVKPKRIFSDYIDGMRYKDKMNATIPAAQKGKYEYVLAEIVEPDPNNTKVLFKSGNLTEALKAKRQTTEQINRNKIDAMIKEAAHDYLYTITGMKK</sequence>
<dbReference type="EMBL" id="CP058207">
    <property type="protein sequence ID" value="QLP26998.1"/>
    <property type="molecule type" value="Genomic_DNA"/>
</dbReference>